<evidence type="ECO:0000256" key="1">
    <source>
        <dbReference type="ARBA" id="ARBA00004141"/>
    </source>
</evidence>
<name>A0A4Y3WTE7_9PSEU</name>
<dbReference type="InterPro" id="IPR019109">
    <property type="entry name" value="MamF_MmsF"/>
</dbReference>
<evidence type="ECO:0008006" key="9">
    <source>
        <dbReference type="Google" id="ProtNLM"/>
    </source>
</evidence>
<keyword evidence="4 6" id="KW-0472">Membrane</keyword>
<accession>A0A4Y3WTE7</accession>
<dbReference type="Pfam" id="PF09685">
    <property type="entry name" value="MamF_MmsF"/>
    <property type="match status" value="1"/>
</dbReference>
<comment type="subcellular location">
    <subcellularLocation>
        <location evidence="1">Membrane</location>
        <topology evidence="1">Multi-pass membrane protein</topology>
    </subcellularLocation>
</comment>
<feature type="transmembrane region" description="Helical" evidence="6">
    <location>
        <begin position="33"/>
        <end position="58"/>
    </location>
</feature>
<dbReference type="AlphaFoldDB" id="A0A4Y3WTE7"/>
<evidence type="ECO:0000256" key="3">
    <source>
        <dbReference type="ARBA" id="ARBA00022989"/>
    </source>
</evidence>
<feature type="transmembrane region" description="Helical" evidence="6">
    <location>
        <begin position="97"/>
        <end position="116"/>
    </location>
</feature>
<evidence type="ECO:0000256" key="5">
    <source>
        <dbReference type="SAM" id="MobiDB-lite"/>
    </source>
</evidence>
<organism evidence="7 8">
    <name type="scientific">Pseudonocardia hydrocarbonoxydans</name>
    <dbReference type="NCBI Taxonomy" id="76726"/>
    <lineage>
        <taxon>Bacteria</taxon>
        <taxon>Bacillati</taxon>
        <taxon>Actinomycetota</taxon>
        <taxon>Actinomycetes</taxon>
        <taxon>Pseudonocardiales</taxon>
        <taxon>Pseudonocardiaceae</taxon>
        <taxon>Pseudonocardia</taxon>
    </lineage>
</organism>
<keyword evidence="3 6" id="KW-1133">Transmembrane helix</keyword>
<proteinExistence type="predicted"/>
<gene>
    <name evidence="7" type="ORF">PHY01_44060</name>
</gene>
<evidence type="ECO:0000256" key="2">
    <source>
        <dbReference type="ARBA" id="ARBA00022692"/>
    </source>
</evidence>
<keyword evidence="8" id="KW-1185">Reference proteome</keyword>
<evidence type="ECO:0000256" key="6">
    <source>
        <dbReference type="SAM" id="Phobius"/>
    </source>
</evidence>
<feature type="transmembrane region" description="Helical" evidence="6">
    <location>
        <begin position="70"/>
        <end position="91"/>
    </location>
</feature>
<dbReference type="EMBL" id="BJNG01000039">
    <property type="protein sequence ID" value="GEC22123.1"/>
    <property type="molecule type" value="Genomic_DNA"/>
</dbReference>
<evidence type="ECO:0000313" key="8">
    <source>
        <dbReference type="Proteomes" id="UP000320338"/>
    </source>
</evidence>
<feature type="region of interest" description="Disordered" evidence="5">
    <location>
        <begin position="1"/>
        <end position="23"/>
    </location>
</feature>
<reference evidence="7 8" key="1">
    <citation type="submission" date="2019-06" db="EMBL/GenBank/DDBJ databases">
        <title>Whole genome shotgun sequence of Pseudonocardia hydrocarbonoxydans NBRC 14498.</title>
        <authorList>
            <person name="Hosoyama A."/>
            <person name="Uohara A."/>
            <person name="Ohji S."/>
            <person name="Ichikawa N."/>
        </authorList>
    </citation>
    <scope>NUCLEOTIDE SEQUENCE [LARGE SCALE GENOMIC DNA]</scope>
    <source>
        <strain evidence="7 8">NBRC 14498</strain>
    </source>
</reference>
<dbReference type="Proteomes" id="UP000320338">
    <property type="component" value="Unassembled WGS sequence"/>
</dbReference>
<evidence type="ECO:0000256" key="4">
    <source>
        <dbReference type="ARBA" id="ARBA00023136"/>
    </source>
</evidence>
<sequence>MGAMSSYPPPGSSWQQGSGSGELVPSEDRNWAVAAHLGSFVAAYVALGLIAPLIVLLVRGGQSPFVRRQAVESLNFQLNALVIIAIGWILVFVLIGFVVLAAYGVFYVICVVMAAIKASQGQDFRYPLTIRLIS</sequence>
<evidence type="ECO:0000313" key="7">
    <source>
        <dbReference type="EMBL" id="GEC22123.1"/>
    </source>
</evidence>
<protein>
    <recommendedName>
        <fullName evidence="9">DUF4870 domain-containing protein</fullName>
    </recommendedName>
</protein>
<comment type="caution">
    <text evidence="7">The sequence shown here is derived from an EMBL/GenBank/DDBJ whole genome shotgun (WGS) entry which is preliminary data.</text>
</comment>
<keyword evidence="2 6" id="KW-0812">Transmembrane</keyword>